<evidence type="ECO:0000313" key="1">
    <source>
        <dbReference type="EMBL" id="KAJ0388725.1"/>
    </source>
</evidence>
<keyword evidence="2" id="KW-1185">Reference proteome</keyword>
<dbReference type="EMBL" id="JAKCXM010006883">
    <property type="protein sequence ID" value="KAJ0388725.1"/>
    <property type="molecule type" value="Genomic_DNA"/>
</dbReference>
<reference evidence="1" key="1">
    <citation type="submission" date="2021-12" db="EMBL/GenBank/DDBJ databases">
        <title>Prjna785345.</title>
        <authorList>
            <person name="Rujirawat T."/>
            <person name="Krajaejun T."/>
        </authorList>
    </citation>
    <scope>NUCLEOTIDE SEQUENCE</scope>
    <source>
        <strain evidence="1">Pi057C3</strain>
    </source>
</reference>
<sequence>MYMAIEKEGYSNETIVHDGDMNVELRVVDSNRIRKKYNKTITHFVKPKSDAPGGFVCCGSKGPTLTFKVCKLADKTETRKRTK</sequence>
<evidence type="ECO:0000313" key="2">
    <source>
        <dbReference type="Proteomes" id="UP001209570"/>
    </source>
</evidence>
<dbReference type="AlphaFoldDB" id="A0AAD5Q483"/>
<name>A0AAD5Q483_PYTIN</name>
<dbReference type="Proteomes" id="UP001209570">
    <property type="component" value="Unassembled WGS sequence"/>
</dbReference>
<proteinExistence type="predicted"/>
<protein>
    <submittedName>
        <fullName evidence="1">Uncharacterized protein</fullName>
    </submittedName>
</protein>
<accession>A0AAD5Q483</accession>
<gene>
    <name evidence="1" type="ORF">P43SY_011314</name>
</gene>
<organism evidence="1 2">
    <name type="scientific">Pythium insidiosum</name>
    <name type="common">Pythiosis disease agent</name>
    <dbReference type="NCBI Taxonomy" id="114742"/>
    <lineage>
        <taxon>Eukaryota</taxon>
        <taxon>Sar</taxon>
        <taxon>Stramenopiles</taxon>
        <taxon>Oomycota</taxon>
        <taxon>Peronosporomycetes</taxon>
        <taxon>Pythiales</taxon>
        <taxon>Pythiaceae</taxon>
        <taxon>Pythium</taxon>
    </lineage>
</organism>
<comment type="caution">
    <text evidence="1">The sequence shown here is derived from an EMBL/GenBank/DDBJ whole genome shotgun (WGS) entry which is preliminary data.</text>
</comment>